<evidence type="ECO:0000313" key="5">
    <source>
        <dbReference type="EMBL" id="EGN56804.1"/>
    </source>
</evidence>
<dbReference type="AlphaFoldDB" id="F8NAQ6"/>
<protein>
    <submittedName>
        <fullName evidence="5">Glycosyl transferase family 2</fullName>
    </submittedName>
</protein>
<keyword evidence="2" id="KW-0328">Glycosyltransferase</keyword>
<dbReference type="OrthoDB" id="9771846at2"/>
<dbReference type="STRING" id="688246.Premu_1375"/>
<dbReference type="Proteomes" id="UP000002772">
    <property type="component" value="Unassembled WGS sequence"/>
</dbReference>
<evidence type="ECO:0000256" key="1">
    <source>
        <dbReference type="ARBA" id="ARBA00006739"/>
    </source>
</evidence>
<gene>
    <name evidence="5" type="ORF">Premu_1375</name>
</gene>
<evidence type="ECO:0000259" key="4">
    <source>
        <dbReference type="Pfam" id="PF00535"/>
    </source>
</evidence>
<dbReference type="EMBL" id="GL945017">
    <property type="protein sequence ID" value="EGN56804.1"/>
    <property type="molecule type" value="Genomic_DNA"/>
</dbReference>
<sequence>MNTDRRIAVVILNWNGKAMLKSYLSTVVEYSQDEAVVWVADNASTDGSLEMLAEEYPMVRTLRLDCNYGFAEGYNRALAKIDAEYYVLLNSDVEVTHHWLTPLLELMDAHADVAACQPKLLSESDKDSFEYAGACGGFLDRYGYPFCRGRIFNTVEWDNGQYDYPADVLWATGACLFIRSSDYWKVGGLDGRFFAHCEEIDLCWRLRQCGRRIICYPESKVYHVGGGTLPKGNPMKTFLNFRNNLTMLYKNLPDNELRGVMRMRFFLDWLAAFEMLLLQRNFGEFKAVLRGRRAFRRWRHDFDNDRRKIAATRTVNPVPERSMFCILWQYYVKGRKKYSLLKPKG</sequence>
<dbReference type="GO" id="GO:0016757">
    <property type="term" value="F:glycosyltransferase activity"/>
    <property type="evidence" value="ECO:0007669"/>
    <property type="project" value="UniProtKB-KW"/>
</dbReference>
<dbReference type="RefSeq" id="WP_007574097.1">
    <property type="nucleotide sequence ID" value="NZ_BPTS01000001.1"/>
</dbReference>
<dbReference type="PANTHER" id="PTHR43179:SF12">
    <property type="entry name" value="GALACTOFURANOSYLTRANSFERASE GLFT2"/>
    <property type="match status" value="1"/>
</dbReference>
<dbReference type="Gene3D" id="3.90.550.10">
    <property type="entry name" value="Spore Coat Polysaccharide Biosynthesis Protein SpsA, Chain A"/>
    <property type="match status" value="1"/>
</dbReference>
<accession>F8NAQ6</accession>
<proteinExistence type="inferred from homology"/>
<feature type="domain" description="Glycosyltransferase 2-like" evidence="4">
    <location>
        <begin position="9"/>
        <end position="118"/>
    </location>
</feature>
<keyword evidence="3 5" id="KW-0808">Transferase</keyword>
<organism evidence="5 6">
    <name type="scientific">Hallella multisaccharivorax DSM 17128</name>
    <dbReference type="NCBI Taxonomy" id="688246"/>
    <lineage>
        <taxon>Bacteria</taxon>
        <taxon>Pseudomonadati</taxon>
        <taxon>Bacteroidota</taxon>
        <taxon>Bacteroidia</taxon>
        <taxon>Bacteroidales</taxon>
        <taxon>Prevotellaceae</taxon>
        <taxon>Hallella</taxon>
    </lineage>
</organism>
<comment type="similarity">
    <text evidence="1">Belongs to the glycosyltransferase 2 family.</text>
</comment>
<evidence type="ECO:0000256" key="2">
    <source>
        <dbReference type="ARBA" id="ARBA00022676"/>
    </source>
</evidence>
<reference evidence="6" key="1">
    <citation type="journal article" date="2011" name="Stand. Genomic Sci.">
        <title>Non-contiguous finished genome sequence of the opportunistic oral pathogen Prevotella multisaccharivorax type strain (PPPA20).</title>
        <authorList>
            <person name="Pati A."/>
            <person name="Gronow S."/>
            <person name="Lu M."/>
            <person name="Lapidus A."/>
            <person name="Nolan M."/>
            <person name="Lucas S."/>
            <person name="Hammon N."/>
            <person name="Deshpande S."/>
            <person name="Cheng J.F."/>
            <person name="Tapia R."/>
            <person name="Han C."/>
            <person name="Goodwin L."/>
            <person name="Pitluck S."/>
            <person name="Liolios K."/>
            <person name="Pagani I."/>
            <person name="Mavromatis K."/>
            <person name="Mikhailova N."/>
            <person name="Huntemann M."/>
            <person name="Chen A."/>
            <person name="Palaniappan K."/>
            <person name="Land M."/>
            <person name="Hauser L."/>
            <person name="Detter J.C."/>
            <person name="Brambilla E.M."/>
            <person name="Rohde M."/>
            <person name="Goker M."/>
            <person name="Woyke T."/>
            <person name="Bristow J."/>
            <person name="Eisen J.A."/>
            <person name="Markowitz V."/>
            <person name="Hugenholtz P."/>
            <person name="Kyrpides N.C."/>
            <person name="Klenk H.P."/>
            <person name="Ivanova N."/>
        </authorList>
    </citation>
    <scope>NUCLEOTIDE SEQUENCE [LARGE SCALE GENOMIC DNA]</scope>
    <source>
        <strain evidence="6">DSM 17128</strain>
    </source>
</reference>
<dbReference type="HOGENOM" id="CLU_023845_4_0_10"/>
<dbReference type="InterPro" id="IPR001173">
    <property type="entry name" value="Glyco_trans_2-like"/>
</dbReference>
<name>F8NAQ6_9BACT</name>
<dbReference type="eggNOG" id="COG1216">
    <property type="taxonomic scope" value="Bacteria"/>
</dbReference>
<evidence type="ECO:0000256" key="3">
    <source>
        <dbReference type="ARBA" id="ARBA00022679"/>
    </source>
</evidence>
<dbReference type="CDD" id="cd04186">
    <property type="entry name" value="GT_2_like_c"/>
    <property type="match status" value="1"/>
</dbReference>
<dbReference type="SUPFAM" id="SSF53448">
    <property type="entry name" value="Nucleotide-diphospho-sugar transferases"/>
    <property type="match status" value="1"/>
</dbReference>
<keyword evidence="6" id="KW-1185">Reference proteome</keyword>
<evidence type="ECO:0000313" key="6">
    <source>
        <dbReference type="Proteomes" id="UP000002772"/>
    </source>
</evidence>
<dbReference type="Pfam" id="PF00535">
    <property type="entry name" value="Glycos_transf_2"/>
    <property type="match status" value="1"/>
</dbReference>
<dbReference type="PANTHER" id="PTHR43179">
    <property type="entry name" value="RHAMNOSYLTRANSFERASE WBBL"/>
    <property type="match status" value="1"/>
</dbReference>
<dbReference type="InterPro" id="IPR029044">
    <property type="entry name" value="Nucleotide-diphossugar_trans"/>
</dbReference>